<keyword evidence="3" id="KW-1185">Reference proteome</keyword>
<feature type="transmembrane region" description="Helical" evidence="1">
    <location>
        <begin position="52"/>
        <end position="71"/>
    </location>
</feature>
<sequence>MNRVLSTARVQLAAWPSTLGMPWLVLGGAFLVNLMVFALLDTSGEDAFTGGLTTFYAVMLVAYIITMTHYFPMILGLSVTRRTFYLATCLMALAQSLCYGAALTMLELVESATGGWGVSLPFFGVEFLQQSNVLLQLLAYAVPILLVSFLGMFFGVIFKRWGVTGMYILAITALVVLGGLAVLVSWRRWWGEVGAWFVDQSSLSLLAGWPALLTLVLAAASLLMLRRATP</sequence>
<dbReference type="AlphaFoldDB" id="A0A368VGQ3"/>
<dbReference type="OrthoDB" id="3209791at2"/>
<keyword evidence="1" id="KW-1133">Transmembrane helix</keyword>
<feature type="transmembrane region" description="Helical" evidence="1">
    <location>
        <begin position="137"/>
        <end position="158"/>
    </location>
</feature>
<keyword evidence="1" id="KW-0812">Transmembrane</keyword>
<evidence type="ECO:0000256" key="1">
    <source>
        <dbReference type="SAM" id="Phobius"/>
    </source>
</evidence>
<dbReference type="RefSeq" id="WP_114454164.1">
    <property type="nucleotide sequence ID" value="NZ_QPJC01000011.1"/>
</dbReference>
<name>A0A368VGQ3_9ACTN</name>
<dbReference type="Proteomes" id="UP000253495">
    <property type="component" value="Unassembled WGS sequence"/>
</dbReference>
<protein>
    <submittedName>
        <fullName evidence="2">Uncharacterized protein</fullName>
    </submittedName>
</protein>
<keyword evidence="1" id="KW-0472">Membrane</keyword>
<feature type="transmembrane region" description="Helical" evidence="1">
    <location>
        <begin position="206"/>
        <end position="225"/>
    </location>
</feature>
<feature type="transmembrane region" description="Helical" evidence="1">
    <location>
        <begin position="165"/>
        <end position="186"/>
    </location>
</feature>
<accession>A0A368VGQ3</accession>
<dbReference type="EMBL" id="QPJC01000011">
    <property type="protein sequence ID" value="RCW40470.1"/>
    <property type="molecule type" value="Genomic_DNA"/>
</dbReference>
<comment type="caution">
    <text evidence="2">The sequence shown here is derived from an EMBL/GenBank/DDBJ whole genome shotgun (WGS) entry which is preliminary data.</text>
</comment>
<organism evidence="2 3">
    <name type="scientific">Halopolyspora algeriensis</name>
    <dbReference type="NCBI Taxonomy" id="1500506"/>
    <lineage>
        <taxon>Bacteria</taxon>
        <taxon>Bacillati</taxon>
        <taxon>Actinomycetota</taxon>
        <taxon>Actinomycetes</taxon>
        <taxon>Actinomycetes incertae sedis</taxon>
        <taxon>Halopolyspora</taxon>
    </lineage>
</organism>
<reference evidence="2 3" key="1">
    <citation type="submission" date="2018-07" db="EMBL/GenBank/DDBJ databases">
        <title>Genomic Encyclopedia of Type Strains, Phase III (KMG-III): the genomes of soil and plant-associated and newly described type strains.</title>
        <authorList>
            <person name="Whitman W."/>
        </authorList>
    </citation>
    <scope>NUCLEOTIDE SEQUENCE [LARGE SCALE GENOMIC DNA]</scope>
    <source>
        <strain evidence="2 3">CECT 8575</strain>
    </source>
</reference>
<gene>
    <name evidence="2" type="ORF">DFQ14_111119</name>
</gene>
<feature type="transmembrane region" description="Helical" evidence="1">
    <location>
        <begin position="83"/>
        <end position="106"/>
    </location>
</feature>
<proteinExistence type="predicted"/>
<feature type="transmembrane region" description="Helical" evidence="1">
    <location>
        <begin position="21"/>
        <end position="40"/>
    </location>
</feature>
<evidence type="ECO:0000313" key="3">
    <source>
        <dbReference type="Proteomes" id="UP000253495"/>
    </source>
</evidence>
<evidence type="ECO:0000313" key="2">
    <source>
        <dbReference type="EMBL" id="RCW40470.1"/>
    </source>
</evidence>